<sequence length="199" mass="22218">MGCSMSSIFSKGGEGTPSHTNFELEKFDPLSYTPELSKNHIRSRPVSAVHIVAHSVLLNGGNHWHIYLQTGEEEFVCLEASPGAFPGREGFLARIDIVEHAYALTYRPHKIVSIPAKPGHSVASFLDAIVQADNHRYEFTREGRGCGGWVRGQFYLFVQVGLLPPGWENTFETAINVAWENEVSQGPWPVTYGTYLRDR</sequence>
<dbReference type="Proteomes" id="UP000050424">
    <property type="component" value="Unassembled WGS sequence"/>
</dbReference>
<organism evidence="2 3">
    <name type="scientific">Neonectria ditissima</name>
    <dbReference type="NCBI Taxonomy" id="78410"/>
    <lineage>
        <taxon>Eukaryota</taxon>
        <taxon>Fungi</taxon>
        <taxon>Dikarya</taxon>
        <taxon>Ascomycota</taxon>
        <taxon>Pezizomycotina</taxon>
        <taxon>Sordariomycetes</taxon>
        <taxon>Hypocreomycetidae</taxon>
        <taxon>Hypocreales</taxon>
        <taxon>Nectriaceae</taxon>
        <taxon>Neonectria</taxon>
    </lineage>
</organism>
<dbReference type="Pfam" id="PF24968">
    <property type="entry name" value="DUF7770"/>
    <property type="match status" value="1"/>
</dbReference>
<reference evidence="2 3" key="1">
    <citation type="submission" date="2015-09" db="EMBL/GenBank/DDBJ databases">
        <title>Draft genome of a European isolate of the apple canker pathogen Neonectria ditissima.</title>
        <authorList>
            <person name="Gomez-Cortecero A."/>
            <person name="Harrison R.J."/>
            <person name="Armitage A.D."/>
        </authorList>
    </citation>
    <scope>NUCLEOTIDE SEQUENCE [LARGE SCALE GENOMIC DNA]</scope>
    <source>
        <strain evidence="2 3">R09/05</strain>
    </source>
</reference>
<dbReference type="OrthoDB" id="3527137at2759"/>
<accession>A0A0P7BQA1</accession>
<name>A0A0P7BQA1_9HYPO</name>
<evidence type="ECO:0000313" key="3">
    <source>
        <dbReference type="Proteomes" id="UP000050424"/>
    </source>
</evidence>
<feature type="domain" description="DUF7770" evidence="1">
    <location>
        <begin position="49"/>
        <end position="196"/>
    </location>
</feature>
<dbReference type="AlphaFoldDB" id="A0A0P7BQA1"/>
<keyword evidence="3" id="KW-1185">Reference proteome</keyword>
<dbReference type="InterPro" id="IPR056672">
    <property type="entry name" value="DUF7770"/>
</dbReference>
<evidence type="ECO:0000259" key="1">
    <source>
        <dbReference type="Pfam" id="PF24968"/>
    </source>
</evidence>
<dbReference type="EMBL" id="LKCW01000039">
    <property type="protein sequence ID" value="KPM43051.1"/>
    <property type="molecule type" value="Genomic_DNA"/>
</dbReference>
<evidence type="ECO:0000313" key="2">
    <source>
        <dbReference type="EMBL" id="KPM43051.1"/>
    </source>
</evidence>
<protein>
    <recommendedName>
        <fullName evidence="1">DUF7770 domain-containing protein</fullName>
    </recommendedName>
</protein>
<dbReference type="STRING" id="78410.A0A0P7BQA1"/>
<proteinExistence type="predicted"/>
<gene>
    <name evidence="2" type="ORF">AK830_g3525</name>
</gene>
<comment type="caution">
    <text evidence="2">The sequence shown here is derived from an EMBL/GenBank/DDBJ whole genome shotgun (WGS) entry which is preliminary data.</text>
</comment>